<organism evidence="4 5">
    <name type="scientific">Mikania micrantha</name>
    <name type="common">bitter vine</name>
    <dbReference type="NCBI Taxonomy" id="192012"/>
    <lineage>
        <taxon>Eukaryota</taxon>
        <taxon>Viridiplantae</taxon>
        <taxon>Streptophyta</taxon>
        <taxon>Embryophyta</taxon>
        <taxon>Tracheophyta</taxon>
        <taxon>Spermatophyta</taxon>
        <taxon>Magnoliopsida</taxon>
        <taxon>eudicotyledons</taxon>
        <taxon>Gunneridae</taxon>
        <taxon>Pentapetalae</taxon>
        <taxon>asterids</taxon>
        <taxon>campanulids</taxon>
        <taxon>Asterales</taxon>
        <taxon>Asteraceae</taxon>
        <taxon>Asteroideae</taxon>
        <taxon>Heliantheae alliance</taxon>
        <taxon>Eupatorieae</taxon>
        <taxon>Mikania</taxon>
    </lineage>
</organism>
<evidence type="ECO:0000256" key="2">
    <source>
        <dbReference type="ARBA" id="ARBA00023136"/>
    </source>
</evidence>
<comment type="caution">
    <text evidence="4">The sequence shown here is derived from an EMBL/GenBank/DDBJ whole genome shotgun (WGS) entry which is preliminary data.</text>
</comment>
<dbReference type="PANTHER" id="PTHR31415">
    <property type="entry name" value="OS05G0367900 PROTEIN"/>
    <property type="match status" value="1"/>
</dbReference>
<reference evidence="4 5" key="1">
    <citation type="submission" date="2019-05" db="EMBL/GenBank/DDBJ databases">
        <title>Mikania micrantha, genome provides insights into the molecular mechanism of rapid growth.</title>
        <authorList>
            <person name="Liu B."/>
        </authorList>
    </citation>
    <scope>NUCLEOTIDE SEQUENCE [LARGE SCALE GENOMIC DNA]</scope>
    <source>
        <strain evidence="4">NLD-2019</strain>
        <tissue evidence="4">Leaf</tissue>
    </source>
</reference>
<name>A0A5N6MLL1_9ASTR</name>
<proteinExistence type="predicted"/>
<evidence type="ECO:0008006" key="6">
    <source>
        <dbReference type="Google" id="ProtNLM"/>
    </source>
</evidence>
<dbReference type="GO" id="GO:0098542">
    <property type="term" value="P:defense response to other organism"/>
    <property type="evidence" value="ECO:0007669"/>
    <property type="project" value="InterPro"/>
</dbReference>
<dbReference type="PANTHER" id="PTHR31415:SF52">
    <property type="entry name" value="LATE EMBRYOGENESIS ABUNDANT (LEA) HYDROXYPROLINE-RICH GLYCOPROTEIN FAMILY-RELATED"/>
    <property type="match status" value="1"/>
</dbReference>
<protein>
    <recommendedName>
        <fullName evidence="6">Late embryogenesis abundant protein LEA-2 subgroup domain-containing protein</fullName>
    </recommendedName>
</protein>
<comment type="subcellular location">
    <subcellularLocation>
        <location evidence="1">Membrane</location>
    </subcellularLocation>
</comment>
<accession>A0A5N6MLL1</accession>
<dbReference type="GO" id="GO:0009506">
    <property type="term" value="C:plasmodesma"/>
    <property type="evidence" value="ECO:0007669"/>
    <property type="project" value="TreeGrafter"/>
</dbReference>
<dbReference type="Proteomes" id="UP000326396">
    <property type="component" value="Linkage Group LG5"/>
</dbReference>
<gene>
    <name evidence="4" type="ORF">E3N88_30429</name>
</gene>
<dbReference type="EMBL" id="SZYD01000015">
    <property type="protein sequence ID" value="KAD3641205.1"/>
    <property type="molecule type" value="Genomic_DNA"/>
</dbReference>
<evidence type="ECO:0000256" key="3">
    <source>
        <dbReference type="SAM" id="Phobius"/>
    </source>
</evidence>
<evidence type="ECO:0000313" key="4">
    <source>
        <dbReference type="EMBL" id="KAD3641205.1"/>
    </source>
</evidence>
<keyword evidence="3" id="KW-1133">Transmembrane helix</keyword>
<keyword evidence="5" id="KW-1185">Reference proteome</keyword>
<dbReference type="InterPro" id="IPR044839">
    <property type="entry name" value="NDR1-like"/>
</dbReference>
<dbReference type="AlphaFoldDB" id="A0A5N6MLL1"/>
<evidence type="ECO:0000313" key="5">
    <source>
        <dbReference type="Proteomes" id="UP000326396"/>
    </source>
</evidence>
<keyword evidence="3" id="KW-0812">Transmembrane</keyword>
<dbReference type="GO" id="GO:0005886">
    <property type="term" value="C:plasma membrane"/>
    <property type="evidence" value="ECO:0007669"/>
    <property type="project" value="TreeGrafter"/>
</dbReference>
<keyword evidence="2 3" id="KW-0472">Membrane</keyword>
<dbReference type="OrthoDB" id="1584996at2759"/>
<evidence type="ECO:0000256" key="1">
    <source>
        <dbReference type="ARBA" id="ARBA00004370"/>
    </source>
</evidence>
<sequence>MADCSSLAVCICCGSFFLGVTVLMPVMLALYASPSSPSFSVNLFDNQAINITRNGDDHSPTNLTIHFHLKVKNENSAIGLHYPDPLKITFSYFPNVSMIVTLAEYTVDSFYQGNGKTKHVIDVVETNGAPTVLDGTDLVAFRVDVVGSFRYKKVGTKRHKVELGCIVGVNYTTSQKLLSGFTGMKKPGLDSQLKPPPNNDYYGAY</sequence>
<feature type="transmembrane region" description="Helical" evidence="3">
    <location>
        <begin position="7"/>
        <end position="32"/>
    </location>
</feature>